<keyword evidence="2" id="KW-0539">Nucleus</keyword>
<dbReference type="GeneID" id="63852693"/>
<dbReference type="PANTHER" id="PTHR47654">
    <property type="entry name" value="ZN(II)2CYS6 TRANSCRIPTION FACTOR (EUROFUNG)-RELATED"/>
    <property type="match status" value="1"/>
</dbReference>
<reference evidence="4" key="1">
    <citation type="submission" date="2020-01" db="EMBL/GenBank/DDBJ databases">
        <authorList>
            <consortium name="DOE Joint Genome Institute"/>
            <person name="Haridas S."/>
            <person name="Albert R."/>
            <person name="Binder M."/>
            <person name="Bloem J."/>
            <person name="Labutti K."/>
            <person name="Salamov A."/>
            <person name="Andreopoulos B."/>
            <person name="Baker S.E."/>
            <person name="Barry K."/>
            <person name="Bills G."/>
            <person name="Bluhm B.H."/>
            <person name="Cannon C."/>
            <person name="Castanera R."/>
            <person name="Culley D.E."/>
            <person name="Daum C."/>
            <person name="Ezra D."/>
            <person name="Gonzalez J.B."/>
            <person name="Henrissat B."/>
            <person name="Kuo A."/>
            <person name="Liang C."/>
            <person name="Lipzen A."/>
            <person name="Lutzoni F."/>
            <person name="Magnuson J."/>
            <person name="Mondo S."/>
            <person name="Nolan M."/>
            <person name="Ohm R."/>
            <person name="Pangilinan J."/>
            <person name="Park H.-J."/>
            <person name="Ramirez L."/>
            <person name="Alfaro M."/>
            <person name="Sun H."/>
            <person name="Tritt A."/>
            <person name="Yoshinaga Y."/>
            <person name="Zwiers L.-H."/>
            <person name="Turgeon B.G."/>
            <person name="Goodwin S.B."/>
            <person name="Spatafora J.W."/>
            <person name="Crous P.W."/>
            <person name="Grigoriev I.V."/>
        </authorList>
    </citation>
    <scope>NUCLEOTIDE SEQUENCE</scope>
    <source>
        <strain evidence="4">CBS 394.84</strain>
    </source>
</reference>
<dbReference type="CDD" id="cd00067">
    <property type="entry name" value="GAL4"/>
    <property type="match status" value="1"/>
</dbReference>
<dbReference type="PROSITE" id="PS50048">
    <property type="entry name" value="ZN2_CY6_FUNGAL_2"/>
    <property type="match status" value="1"/>
</dbReference>
<dbReference type="EMBL" id="ML976614">
    <property type="protein sequence ID" value="KAF1852037.1"/>
    <property type="molecule type" value="Genomic_DNA"/>
</dbReference>
<dbReference type="PROSITE" id="PS00463">
    <property type="entry name" value="ZN2_CY6_FUNGAL_1"/>
    <property type="match status" value="1"/>
</dbReference>
<keyword evidence="1" id="KW-0479">Metal-binding</keyword>
<dbReference type="GO" id="GO:0003677">
    <property type="term" value="F:DNA binding"/>
    <property type="evidence" value="ECO:0007669"/>
    <property type="project" value="InterPro"/>
</dbReference>
<dbReference type="Pfam" id="PF00172">
    <property type="entry name" value="Zn_clus"/>
    <property type="match status" value="1"/>
</dbReference>
<dbReference type="SUPFAM" id="SSF57701">
    <property type="entry name" value="Zn2/Cys6 DNA-binding domain"/>
    <property type="match status" value="1"/>
</dbReference>
<dbReference type="SMART" id="SM00906">
    <property type="entry name" value="Fungal_trans"/>
    <property type="match status" value="1"/>
</dbReference>
<comment type="caution">
    <text evidence="4">The sequence shown here is derived from an EMBL/GenBank/DDBJ whole genome shotgun (WGS) entry which is preliminary data.</text>
</comment>
<dbReference type="InterPro" id="IPR036864">
    <property type="entry name" value="Zn2-C6_fun-type_DNA-bd_sf"/>
</dbReference>
<organism evidence="4 5">
    <name type="scientific">Cucurbitaria berberidis CBS 394.84</name>
    <dbReference type="NCBI Taxonomy" id="1168544"/>
    <lineage>
        <taxon>Eukaryota</taxon>
        <taxon>Fungi</taxon>
        <taxon>Dikarya</taxon>
        <taxon>Ascomycota</taxon>
        <taxon>Pezizomycotina</taxon>
        <taxon>Dothideomycetes</taxon>
        <taxon>Pleosporomycetidae</taxon>
        <taxon>Pleosporales</taxon>
        <taxon>Pleosporineae</taxon>
        <taxon>Cucurbitariaceae</taxon>
        <taxon>Cucurbitaria</taxon>
    </lineage>
</organism>
<keyword evidence="5" id="KW-1185">Reference proteome</keyword>
<dbReference type="SMART" id="SM00066">
    <property type="entry name" value="GAL4"/>
    <property type="match status" value="1"/>
</dbReference>
<dbReference type="PANTHER" id="PTHR47654:SF5">
    <property type="entry name" value="TRANSCRIPTION FACTOR DOMAIN-CONTAINING PROTEIN"/>
    <property type="match status" value="1"/>
</dbReference>
<evidence type="ECO:0000259" key="3">
    <source>
        <dbReference type="PROSITE" id="PS50048"/>
    </source>
</evidence>
<gene>
    <name evidence="4" type="ORF">K460DRAFT_383286</name>
</gene>
<dbReference type="Proteomes" id="UP000800039">
    <property type="component" value="Unassembled WGS sequence"/>
</dbReference>
<dbReference type="Gene3D" id="4.10.240.10">
    <property type="entry name" value="Zn(2)-C6 fungal-type DNA-binding domain"/>
    <property type="match status" value="1"/>
</dbReference>
<dbReference type="GO" id="GO:0000981">
    <property type="term" value="F:DNA-binding transcription factor activity, RNA polymerase II-specific"/>
    <property type="evidence" value="ECO:0007669"/>
    <property type="project" value="InterPro"/>
</dbReference>
<evidence type="ECO:0000313" key="5">
    <source>
        <dbReference type="Proteomes" id="UP000800039"/>
    </source>
</evidence>
<dbReference type="InterPro" id="IPR001138">
    <property type="entry name" value="Zn2Cys6_DnaBD"/>
</dbReference>
<dbReference type="AlphaFoldDB" id="A0A9P4LF48"/>
<dbReference type="GO" id="GO:0008270">
    <property type="term" value="F:zinc ion binding"/>
    <property type="evidence" value="ECO:0007669"/>
    <property type="project" value="InterPro"/>
</dbReference>
<dbReference type="InterPro" id="IPR053230">
    <property type="entry name" value="Trans_reg_galc"/>
</dbReference>
<dbReference type="RefSeq" id="XP_040794600.1">
    <property type="nucleotide sequence ID" value="XM_040935442.1"/>
</dbReference>
<accession>A0A9P4LF48</accession>
<sequence length="791" mass="88337">MSSHALGYPSSSVTSPIGQRKVAIPRLQRADLGQNFAKERRRVPRACTACRSHKIKCTGERPFCKHCATTSRECVYIMPRKDRLKVVMDQCGQMADLLRRLRSCARAEDKDKIAHILGAVDEELSEYGHTMASSNTDPESYDSHESVDMSGANRHEELNTDFLDPLVEDLHKDDRARATGFVGKNSEIHWLREVTLPQPGRGDEDMSGRIPQQGGLYVPGSEQVSFFSYWADGEDVDVDFFVDSYELPPPDTAERLLQCYMLKVHSSFPILPRKVFEDQFRKYFTALRNGNAPRLSPSWQAILNMVFAIGAKFSHLIQANWQDDERDHLIYQTRARAFGLNQTTITTHSDLPQIQSLGLLAFYWLSVGQVSRAWTVIGIALRFAYSLGLHVRNEDPSATAGKRETLVRTWWSLYSLERTLSVITGRPSIIVDAYCSVPLPIPLPEEEISENVEATYRARRGSTTTLLESSPIHASSSNVATELLLAPTNSGTADANSGSYFKAVVQLSIITQSILPLLYSAGTVIRPPSKVQQDMTQLNMRLDQWIISLPVQLSFKFTNNEPSDVFNHERLLLEFQFCSAKILLTRPCLSAWKQPWHEPNEASFPRQMANSCIEAAKVIVSLLQDGPHTNSIYSQGPWWCIIHHAMQAISVLLLGLSYPSSTSYNSTMLVHDLKKAIRWLQRTQDPVAESAYKVALSAFESVARRCSVDVSDLRTVGTEATVAARGQILPHAVSDAGMVSYLPAHFVTMAMPPVAHPALATHPTYDTMMGGGPFPSQNEAPILNESYYMAR</sequence>
<evidence type="ECO:0000256" key="2">
    <source>
        <dbReference type="ARBA" id="ARBA00023242"/>
    </source>
</evidence>
<dbReference type="CDD" id="cd12148">
    <property type="entry name" value="fungal_TF_MHR"/>
    <property type="match status" value="1"/>
</dbReference>
<dbReference type="Pfam" id="PF04082">
    <property type="entry name" value="Fungal_trans"/>
    <property type="match status" value="1"/>
</dbReference>
<dbReference type="GO" id="GO:0006351">
    <property type="term" value="P:DNA-templated transcription"/>
    <property type="evidence" value="ECO:0007669"/>
    <property type="project" value="InterPro"/>
</dbReference>
<proteinExistence type="predicted"/>
<name>A0A9P4LF48_9PLEO</name>
<evidence type="ECO:0000256" key="1">
    <source>
        <dbReference type="ARBA" id="ARBA00022723"/>
    </source>
</evidence>
<protein>
    <submittedName>
        <fullName evidence="4">C6 transcription factor-like protein</fullName>
    </submittedName>
</protein>
<evidence type="ECO:0000313" key="4">
    <source>
        <dbReference type="EMBL" id="KAF1852037.1"/>
    </source>
</evidence>
<feature type="domain" description="Zn(2)-C6 fungal-type" evidence="3">
    <location>
        <begin position="46"/>
        <end position="76"/>
    </location>
</feature>
<dbReference type="OrthoDB" id="5296287at2759"/>
<dbReference type="InterPro" id="IPR007219">
    <property type="entry name" value="XnlR_reg_dom"/>
</dbReference>